<protein>
    <submittedName>
        <fullName evidence="2">Uncharacterized protein</fullName>
    </submittedName>
</protein>
<dbReference type="AlphaFoldDB" id="A0A0C1RAG1"/>
<evidence type="ECO:0000256" key="1">
    <source>
        <dbReference type="SAM" id="MobiDB-lite"/>
    </source>
</evidence>
<accession>A0A0C1RAG1</accession>
<dbReference type="OrthoDB" id="487586at2"/>
<dbReference type="EMBL" id="JHEG02000021">
    <property type="protein sequence ID" value="KIE12658.1"/>
    <property type="molecule type" value="Genomic_DNA"/>
</dbReference>
<proteinExistence type="predicted"/>
<evidence type="ECO:0000313" key="2">
    <source>
        <dbReference type="EMBL" id="KIE12658.1"/>
    </source>
</evidence>
<name>A0A0C1RAG1_9CYAN</name>
<reference evidence="2" key="1">
    <citation type="journal article" date="2015" name="Genome Announc.">
        <title>Draft Genome Sequence of Tolypothrix boutellei Strain VB521301.</title>
        <authorList>
            <person name="Chandrababunaidu M.M."/>
            <person name="Singh D."/>
            <person name="Sen D."/>
            <person name="Bhan S."/>
            <person name="Das S."/>
            <person name="Gupta A."/>
            <person name="Adhikary S.P."/>
            <person name="Tripathy S."/>
        </authorList>
    </citation>
    <scope>NUCLEOTIDE SEQUENCE</scope>
    <source>
        <strain evidence="2">VB521301</strain>
    </source>
</reference>
<sequence>MVSQQDKTPEKVRIKDSYRDRIFAESQQLGKSYLETLYFIVDCYFAFKQGALPVHSTRGVLPVQSVVVNHQPEPTEQNLPTVDEPTHISDNPQVESVDDEEGFTLNWEL</sequence>
<feature type="region of interest" description="Disordered" evidence="1">
    <location>
        <begin position="72"/>
        <end position="101"/>
    </location>
</feature>
<comment type="caution">
    <text evidence="2">The sequence shown here is derived from an EMBL/GenBank/DDBJ whole genome shotgun (WGS) entry which is preliminary data.</text>
</comment>
<organism evidence="2">
    <name type="scientific">Tolypothrix bouteillei VB521301</name>
    <dbReference type="NCBI Taxonomy" id="1479485"/>
    <lineage>
        <taxon>Bacteria</taxon>
        <taxon>Bacillati</taxon>
        <taxon>Cyanobacteriota</taxon>
        <taxon>Cyanophyceae</taxon>
        <taxon>Nostocales</taxon>
        <taxon>Tolypothrichaceae</taxon>
        <taxon>Tolypothrix</taxon>
    </lineage>
</organism>
<gene>
    <name evidence="2" type="ORF">DA73_0208650</name>
</gene>